<evidence type="ECO:0000256" key="4">
    <source>
        <dbReference type="ARBA" id="ARBA00022272"/>
    </source>
</evidence>
<evidence type="ECO:0000256" key="2">
    <source>
        <dbReference type="ARBA" id="ARBA00007571"/>
    </source>
</evidence>
<accession>A0A448YQJ3</accession>
<dbReference type="PANTHER" id="PTHR42894:SF1">
    <property type="entry name" value="N-(5'-PHOSPHORIBOSYL)ANTHRANILATE ISOMERASE"/>
    <property type="match status" value="1"/>
</dbReference>
<sequence length="243" mass="27016">MDTKIVKICGLKSVDVAQTAVDVGSNLLGVIVVPGRARTVDPEVAIKISQLCQQRRQKLHREYQSSIELLRKANECELEGAAWFENCCRLIVENGPFFVGVFRNQPLQEVIDTSHKLGLDFVQLHGSEDVDEYVTHIELPVIPRFVLQRDNIGLAVKTHRHILPLLDSERGGEGKLINWKDAERFYSEMDGRFLLAGGLTPENVALALKVKGCVGVDVSGGVETEGKKDKGKVERFLKNARTT</sequence>
<reference evidence="10 11" key="1">
    <citation type="submission" date="2018-12" db="EMBL/GenBank/DDBJ databases">
        <authorList>
            <person name="Tiukova I."/>
            <person name="Dainat J."/>
        </authorList>
    </citation>
    <scope>NUCLEOTIDE SEQUENCE [LARGE SCALE GENOMIC DNA]</scope>
</reference>
<comment type="pathway">
    <text evidence="1">Amino-acid biosynthesis; L-tryptophan biosynthesis; L-tryptophan from chorismate: step 3/5.</text>
</comment>
<dbReference type="InParanoid" id="A0A448YQJ3"/>
<dbReference type="HAMAP" id="MF_00135">
    <property type="entry name" value="PRAI"/>
    <property type="match status" value="1"/>
</dbReference>
<evidence type="ECO:0000256" key="6">
    <source>
        <dbReference type="ARBA" id="ARBA00022822"/>
    </source>
</evidence>
<evidence type="ECO:0000313" key="11">
    <source>
        <dbReference type="Proteomes" id="UP000290900"/>
    </source>
</evidence>
<evidence type="ECO:0000256" key="1">
    <source>
        <dbReference type="ARBA" id="ARBA00004664"/>
    </source>
</evidence>
<dbReference type="STRING" id="13370.A0A448YQJ3"/>
<keyword evidence="8" id="KW-0413">Isomerase</keyword>
<dbReference type="CDD" id="cd00405">
    <property type="entry name" value="PRAI"/>
    <property type="match status" value="1"/>
</dbReference>
<dbReference type="InterPro" id="IPR011060">
    <property type="entry name" value="RibuloseP-bd_barrel"/>
</dbReference>
<gene>
    <name evidence="10" type="ORF">BRENAR_LOCUS3940</name>
</gene>
<feature type="domain" description="N-(5'phosphoribosyl) anthranilate isomerase (PRAI)" evidence="9">
    <location>
        <begin position="83"/>
        <end position="239"/>
    </location>
</feature>
<evidence type="ECO:0000256" key="7">
    <source>
        <dbReference type="ARBA" id="ARBA00023141"/>
    </source>
</evidence>
<dbReference type="FunCoup" id="A0A448YQJ3">
    <property type="interactions" value="160"/>
</dbReference>
<dbReference type="InterPro" id="IPR013785">
    <property type="entry name" value="Aldolase_TIM"/>
</dbReference>
<dbReference type="PANTHER" id="PTHR42894">
    <property type="entry name" value="N-(5'-PHOSPHORIBOSYL)ANTHRANILATE ISOMERASE"/>
    <property type="match status" value="1"/>
</dbReference>
<dbReference type="OrthoDB" id="524799at2759"/>
<dbReference type="SUPFAM" id="SSF51366">
    <property type="entry name" value="Ribulose-phoshate binding barrel"/>
    <property type="match status" value="1"/>
</dbReference>
<proteinExistence type="inferred from homology"/>
<name>A0A448YQJ3_BRENA</name>
<keyword evidence="6" id="KW-0822">Tryptophan biosynthesis</keyword>
<dbReference type="GO" id="GO:0000162">
    <property type="term" value="P:L-tryptophan biosynthetic process"/>
    <property type="evidence" value="ECO:0007669"/>
    <property type="project" value="UniProtKB-UniPathway"/>
</dbReference>
<keyword evidence="5" id="KW-0028">Amino-acid biosynthesis</keyword>
<comment type="similarity">
    <text evidence="2">Belongs to the TrpF family.</text>
</comment>
<dbReference type="InterPro" id="IPR001240">
    <property type="entry name" value="PRAI_dom"/>
</dbReference>
<evidence type="ECO:0000256" key="3">
    <source>
        <dbReference type="ARBA" id="ARBA00012572"/>
    </source>
</evidence>
<evidence type="ECO:0000313" key="10">
    <source>
        <dbReference type="EMBL" id="VEU23209.1"/>
    </source>
</evidence>
<dbReference type="Proteomes" id="UP000290900">
    <property type="component" value="Unassembled WGS sequence"/>
</dbReference>
<organism evidence="10 11">
    <name type="scientific">Brettanomyces naardenensis</name>
    <name type="common">Yeast</name>
    <dbReference type="NCBI Taxonomy" id="13370"/>
    <lineage>
        <taxon>Eukaryota</taxon>
        <taxon>Fungi</taxon>
        <taxon>Dikarya</taxon>
        <taxon>Ascomycota</taxon>
        <taxon>Saccharomycotina</taxon>
        <taxon>Pichiomycetes</taxon>
        <taxon>Pichiales</taxon>
        <taxon>Pichiaceae</taxon>
        <taxon>Brettanomyces</taxon>
    </lineage>
</organism>
<evidence type="ECO:0000256" key="8">
    <source>
        <dbReference type="ARBA" id="ARBA00023235"/>
    </source>
</evidence>
<dbReference type="UniPathway" id="UPA00035">
    <property type="reaction ID" value="UER00042"/>
</dbReference>
<evidence type="ECO:0000259" key="9">
    <source>
        <dbReference type="Pfam" id="PF00697"/>
    </source>
</evidence>
<dbReference type="EC" id="5.3.1.24" evidence="3"/>
<keyword evidence="7" id="KW-0057">Aromatic amino acid biosynthesis</keyword>
<protein>
    <recommendedName>
        <fullName evidence="4">N-(5'-phosphoribosyl)anthranilate isomerase</fullName>
        <ecNumber evidence="3">5.3.1.24</ecNumber>
    </recommendedName>
</protein>
<dbReference type="Gene3D" id="3.20.20.70">
    <property type="entry name" value="Aldolase class I"/>
    <property type="match status" value="1"/>
</dbReference>
<dbReference type="Pfam" id="PF00697">
    <property type="entry name" value="PRAI"/>
    <property type="match status" value="1"/>
</dbReference>
<dbReference type="EMBL" id="CAACVR010000036">
    <property type="protein sequence ID" value="VEU23209.1"/>
    <property type="molecule type" value="Genomic_DNA"/>
</dbReference>
<dbReference type="GO" id="GO:0004640">
    <property type="term" value="F:phosphoribosylanthranilate isomerase activity"/>
    <property type="evidence" value="ECO:0007669"/>
    <property type="project" value="UniProtKB-EC"/>
</dbReference>
<dbReference type="AlphaFoldDB" id="A0A448YQJ3"/>
<dbReference type="InterPro" id="IPR044643">
    <property type="entry name" value="TrpF_fam"/>
</dbReference>
<evidence type="ECO:0000256" key="5">
    <source>
        <dbReference type="ARBA" id="ARBA00022605"/>
    </source>
</evidence>
<keyword evidence="11" id="KW-1185">Reference proteome</keyword>